<dbReference type="InterPro" id="IPR027417">
    <property type="entry name" value="P-loop_NTPase"/>
</dbReference>
<evidence type="ECO:0000256" key="1">
    <source>
        <dbReference type="SAM" id="Phobius"/>
    </source>
</evidence>
<feature type="transmembrane region" description="Helical" evidence="1">
    <location>
        <begin position="20"/>
        <end position="38"/>
    </location>
</feature>
<accession>A0A024LS42</accession>
<keyword evidence="1" id="KW-0472">Membrane</keyword>
<dbReference type="SUPFAM" id="SSF52540">
    <property type="entry name" value="P-loop containing nucleoside triphosphate hydrolases"/>
    <property type="match status" value="1"/>
</dbReference>
<reference evidence="2" key="2">
    <citation type="submission" date="2014-05" db="EMBL/GenBank/DDBJ databases">
        <title>Genome sequencing of Bartonella spp. isolated from human blood.</title>
        <authorList>
            <person name="Raoult D."/>
        </authorList>
    </citation>
    <scope>NUCLEOTIDE SEQUENCE</scope>
    <source>
        <strain evidence="2">MVT06</strain>
    </source>
</reference>
<sequence length="587" mass="66653">MNFERDKRLLMRIISQNALIVFFSAMLCVFLIWLYYFVQPRSYQATLTFTLSDSVGISLPSDEQDSIVALLFAQPIFFNNSNTQRFFPYDVHKKKLHENIRFSRDDDLIKLAFEAKTAEEAQKGLESWFSAFSDTVIKRNQKLLSIEKKADQQYDNTAILNILQTFRSSTNSSIHHEAKQAELNNLYAKLTDATLRRIHLTILNSTIKMMRKNGQSLLSLSFIANNPAIVALEAKINLLETQKAHMAAQLGWEHPQIKAMIAESKALSTQLEDKILQITNQIHSDETVAKNFEIQLREKIRIFVKDQSQSFNQMLNELENKVKVVIDEQNKEMNLHTPLLQNAKIRIIVPIAVAPVSFMALYGKSVLVSILASLIAFLVGLLLFQRYSGTRKTQSAEDLESSRNALLLKVIENSETFMTIEGLSVFLKLHSSMVVSIIGAQAARMAAKLSLHLVKEKKTVLLVDVSGQQIEKIIGPHRGLSDVLTGDAQLQDVIYRDYDTGVDILPQGLASAVRAQDFSNDIPRLLEEFKKNYDLIILEITSEPKYGSEQIAQSTDYYICNAALDKYNWIVQMISRFPKTVCRVNSY</sequence>
<keyword evidence="1" id="KW-0812">Transmembrane</keyword>
<dbReference type="Gene3D" id="3.40.50.300">
    <property type="entry name" value="P-loop containing nucleotide triphosphate hydrolases"/>
    <property type="match status" value="1"/>
</dbReference>
<reference evidence="2" key="1">
    <citation type="submission" date="2013-11" db="EMBL/GenBank/DDBJ databases">
        <authorList>
            <person name="GENOMES U."/>
        </authorList>
    </citation>
    <scope>NUCLEOTIDE SEQUENCE</scope>
    <source>
        <strain evidence="2">MVT06</strain>
    </source>
</reference>
<keyword evidence="1" id="KW-1133">Transmembrane helix</keyword>
<gene>
    <name evidence="2" type="ORF">BN1046_00945</name>
</gene>
<organism evidence="2">
    <name type="scientific">Bartonella schoenbuchensis</name>
    <dbReference type="NCBI Taxonomy" id="165694"/>
    <lineage>
        <taxon>Bacteria</taxon>
        <taxon>Pseudomonadati</taxon>
        <taxon>Pseudomonadota</taxon>
        <taxon>Alphaproteobacteria</taxon>
        <taxon>Hyphomicrobiales</taxon>
        <taxon>Bartonellaceae</taxon>
        <taxon>Bartonella</taxon>
    </lineage>
</organism>
<protein>
    <submittedName>
        <fullName evidence="2">Hypothetical membrane protein</fullName>
    </submittedName>
</protein>
<dbReference type="EMBL" id="HG977196">
    <property type="protein sequence ID" value="CDP80033.1"/>
    <property type="molecule type" value="Genomic_DNA"/>
</dbReference>
<dbReference type="AlphaFoldDB" id="A0A024LS42"/>
<feature type="transmembrane region" description="Helical" evidence="1">
    <location>
        <begin position="366"/>
        <end position="384"/>
    </location>
</feature>
<name>A0A024LS42_9HYPH</name>
<dbReference type="InterPro" id="IPR050445">
    <property type="entry name" value="Bact_polysacc_biosynth/exp"/>
</dbReference>
<evidence type="ECO:0000313" key="2">
    <source>
        <dbReference type="EMBL" id="CDP80033.1"/>
    </source>
</evidence>
<proteinExistence type="predicted"/>
<dbReference type="PANTHER" id="PTHR32309">
    <property type="entry name" value="TYROSINE-PROTEIN KINASE"/>
    <property type="match status" value="1"/>
</dbReference>
<dbReference type="PANTHER" id="PTHR32309:SF31">
    <property type="entry name" value="CAPSULAR EXOPOLYSACCHARIDE FAMILY"/>
    <property type="match status" value="1"/>
</dbReference>